<gene>
    <name evidence="1" type="ORF">POM88_032816</name>
</gene>
<comment type="caution">
    <text evidence="1">The sequence shown here is derived from an EMBL/GenBank/DDBJ whole genome shotgun (WGS) entry which is preliminary data.</text>
</comment>
<dbReference type="EMBL" id="JAUIZM010000007">
    <property type="protein sequence ID" value="KAK1376623.1"/>
    <property type="molecule type" value="Genomic_DNA"/>
</dbReference>
<protein>
    <submittedName>
        <fullName evidence="1">Uncharacterized protein</fullName>
    </submittedName>
</protein>
<name>A0AAD8MLN3_9APIA</name>
<dbReference type="Proteomes" id="UP001237642">
    <property type="component" value="Unassembled WGS sequence"/>
</dbReference>
<proteinExistence type="predicted"/>
<organism evidence="1 2">
    <name type="scientific">Heracleum sosnowskyi</name>
    <dbReference type="NCBI Taxonomy" id="360622"/>
    <lineage>
        <taxon>Eukaryota</taxon>
        <taxon>Viridiplantae</taxon>
        <taxon>Streptophyta</taxon>
        <taxon>Embryophyta</taxon>
        <taxon>Tracheophyta</taxon>
        <taxon>Spermatophyta</taxon>
        <taxon>Magnoliopsida</taxon>
        <taxon>eudicotyledons</taxon>
        <taxon>Gunneridae</taxon>
        <taxon>Pentapetalae</taxon>
        <taxon>asterids</taxon>
        <taxon>campanulids</taxon>
        <taxon>Apiales</taxon>
        <taxon>Apiaceae</taxon>
        <taxon>Apioideae</taxon>
        <taxon>apioid superclade</taxon>
        <taxon>Tordylieae</taxon>
        <taxon>Tordyliinae</taxon>
        <taxon>Heracleum</taxon>
    </lineage>
</organism>
<reference evidence="1" key="2">
    <citation type="submission" date="2023-05" db="EMBL/GenBank/DDBJ databases">
        <authorList>
            <person name="Schelkunov M.I."/>
        </authorList>
    </citation>
    <scope>NUCLEOTIDE SEQUENCE</scope>
    <source>
        <strain evidence="1">Hsosn_3</strain>
        <tissue evidence="1">Leaf</tissue>
    </source>
</reference>
<keyword evidence="2" id="KW-1185">Reference proteome</keyword>
<dbReference type="AlphaFoldDB" id="A0AAD8MLN3"/>
<accession>A0AAD8MLN3</accession>
<evidence type="ECO:0000313" key="2">
    <source>
        <dbReference type="Proteomes" id="UP001237642"/>
    </source>
</evidence>
<evidence type="ECO:0000313" key="1">
    <source>
        <dbReference type="EMBL" id="KAK1376623.1"/>
    </source>
</evidence>
<reference evidence="1" key="1">
    <citation type="submission" date="2023-02" db="EMBL/GenBank/DDBJ databases">
        <title>Genome of toxic invasive species Heracleum sosnowskyi carries increased number of genes despite the absence of recent whole-genome duplications.</title>
        <authorList>
            <person name="Schelkunov M."/>
            <person name="Shtratnikova V."/>
            <person name="Makarenko M."/>
            <person name="Klepikova A."/>
            <person name="Omelchenko D."/>
            <person name="Novikova G."/>
            <person name="Obukhova E."/>
            <person name="Bogdanov V."/>
            <person name="Penin A."/>
            <person name="Logacheva M."/>
        </authorList>
    </citation>
    <scope>NUCLEOTIDE SEQUENCE</scope>
    <source>
        <strain evidence="1">Hsosn_3</strain>
        <tissue evidence="1">Leaf</tissue>
    </source>
</reference>
<sequence length="108" mass="12512">MTVHTYDSHTSRLLHDNEVVTVLSKSLVLVQPILTLKWHQSTVVDCFLEASIVILLHSSVKEWHFYLLFDCVVQLLAEISFFESHVPSRIFETLALNDMGWKKNNIPF</sequence>